<dbReference type="AlphaFoldDB" id="L8GZQ0"/>
<name>L8GZQ0_ACACF</name>
<dbReference type="GeneID" id="14918287"/>
<evidence type="ECO:0000256" key="1">
    <source>
        <dbReference type="SAM" id="SignalP"/>
    </source>
</evidence>
<protein>
    <submittedName>
        <fullName evidence="2">Prepeptidase C-terminal domain containing protein</fullName>
    </submittedName>
</protein>
<feature type="chain" id="PRO_5003990239" evidence="1">
    <location>
        <begin position="20"/>
        <end position="218"/>
    </location>
</feature>
<proteinExistence type="predicted"/>
<dbReference type="KEGG" id="acan:ACA1_063400"/>
<keyword evidence="1" id="KW-0732">Signal</keyword>
<dbReference type="Proteomes" id="UP000011083">
    <property type="component" value="Unassembled WGS sequence"/>
</dbReference>
<dbReference type="RefSeq" id="XP_004339589.1">
    <property type="nucleotide sequence ID" value="XM_004339541.1"/>
</dbReference>
<dbReference type="EMBL" id="KB007974">
    <property type="protein sequence ID" value="ELR17576.1"/>
    <property type="molecule type" value="Genomic_DNA"/>
</dbReference>
<dbReference type="SUPFAM" id="SSF81296">
    <property type="entry name" value="E set domains"/>
    <property type="match status" value="1"/>
</dbReference>
<dbReference type="Gene3D" id="2.60.40.10">
    <property type="entry name" value="Immunoglobulins"/>
    <property type="match status" value="1"/>
</dbReference>
<evidence type="ECO:0000313" key="2">
    <source>
        <dbReference type="EMBL" id="ELR17576.1"/>
    </source>
</evidence>
<feature type="signal peptide" evidence="1">
    <location>
        <begin position="1"/>
        <end position="19"/>
    </location>
</feature>
<keyword evidence="3" id="KW-1185">Reference proteome</keyword>
<dbReference type="InterPro" id="IPR013783">
    <property type="entry name" value="Ig-like_fold"/>
</dbReference>
<reference evidence="2 3" key="1">
    <citation type="journal article" date="2013" name="Genome Biol.">
        <title>Genome of Acanthamoeba castellanii highlights extensive lateral gene transfer and early evolution of tyrosine kinase signaling.</title>
        <authorList>
            <person name="Clarke M."/>
            <person name="Lohan A.J."/>
            <person name="Liu B."/>
            <person name="Lagkouvardos I."/>
            <person name="Roy S."/>
            <person name="Zafar N."/>
            <person name="Bertelli C."/>
            <person name="Schilde C."/>
            <person name="Kianianmomeni A."/>
            <person name="Burglin T.R."/>
            <person name="Frech C."/>
            <person name="Turcotte B."/>
            <person name="Kopec K.O."/>
            <person name="Synnott J.M."/>
            <person name="Choo C."/>
            <person name="Paponov I."/>
            <person name="Finkler A."/>
            <person name="Soon Heng Tan C."/>
            <person name="Hutchins A.P."/>
            <person name="Weinmeier T."/>
            <person name="Rattei T."/>
            <person name="Chu J.S."/>
            <person name="Gimenez G."/>
            <person name="Irimia M."/>
            <person name="Rigden D.J."/>
            <person name="Fitzpatrick D.A."/>
            <person name="Lorenzo-Morales J."/>
            <person name="Bateman A."/>
            <person name="Chiu C.H."/>
            <person name="Tang P."/>
            <person name="Hegemann P."/>
            <person name="Fromm H."/>
            <person name="Raoult D."/>
            <person name="Greub G."/>
            <person name="Miranda-Saavedra D."/>
            <person name="Chen N."/>
            <person name="Nash P."/>
            <person name="Ginger M.L."/>
            <person name="Horn M."/>
            <person name="Schaap P."/>
            <person name="Caler L."/>
            <person name="Loftus B."/>
        </authorList>
    </citation>
    <scope>NUCLEOTIDE SEQUENCE [LARGE SCALE GENOMIC DNA]</scope>
    <source>
        <strain evidence="2 3">Neff</strain>
    </source>
</reference>
<dbReference type="VEuPathDB" id="AmoebaDB:ACA1_063400"/>
<accession>L8GZQ0</accession>
<gene>
    <name evidence="2" type="ORF">ACA1_063400</name>
</gene>
<organism evidence="2 3">
    <name type="scientific">Acanthamoeba castellanii (strain ATCC 30010 / Neff)</name>
    <dbReference type="NCBI Taxonomy" id="1257118"/>
    <lineage>
        <taxon>Eukaryota</taxon>
        <taxon>Amoebozoa</taxon>
        <taxon>Discosea</taxon>
        <taxon>Longamoebia</taxon>
        <taxon>Centramoebida</taxon>
        <taxon>Acanthamoebidae</taxon>
        <taxon>Acanthamoeba</taxon>
    </lineage>
</organism>
<dbReference type="InterPro" id="IPR014756">
    <property type="entry name" value="Ig_E-set"/>
</dbReference>
<sequence>MRLLSFFVLFIALASAVCASPHPFPHPSFPSGGETTSRGFEDSSSAPAVTGFSTLMGPPGQWLYVYGSNFLTGPGNTSLYLVSALSPDSISNPVPLHVYDSNSFGFTDGKSEPSKQVFAIGVPINPPTVRGFSRTSGGNDCWLYVYGDNFVVGQTQVHIGGVIPTSVAIYDTQSIGLTVPKLLKCAAEPVTVTVETPNGKATSTATYTVLPNQSGGFC</sequence>
<evidence type="ECO:0000313" key="3">
    <source>
        <dbReference type="Proteomes" id="UP000011083"/>
    </source>
</evidence>